<protein>
    <submittedName>
        <fullName evidence="1">Uncharacterized protein</fullName>
    </submittedName>
</protein>
<organism evidence="1 2">
    <name type="scientific">Flavobacterium chungangense</name>
    <dbReference type="NCBI Taxonomy" id="554283"/>
    <lineage>
        <taxon>Bacteria</taxon>
        <taxon>Pseudomonadati</taxon>
        <taxon>Bacteroidota</taxon>
        <taxon>Flavobacteriia</taxon>
        <taxon>Flavobacteriales</taxon>
        <taxon>Flavobacteriaceae</taxon>
        <taxon>Flavobacterium</taxon>
    </lineage>
</organism>
<dbReference type="Proteomes" id="UP000556700">
    <property type="component" value="Unassembled WGS sequence"/>
</dbReference>
<dbReference type="EMBL" id="CAIJDO010000141">
    <property type="protein sequence ID" value="CAD0005106.1"/>
    <property type="molecule type" value="Genomic_DNA"/>
</dbReference>
<gene>
    <name evidence="1" type="ORF">FLACHUCJ7_02222</name>
</gene>
<evidence type="ECO:0000313" key="2">
    <source>
        <dbReference type="Proteomes" id="UP000556700"/>
    </source>
</evidence>
<name>A0A6V6Z0B4_9FLAO</name>
<sequence length="64" mass="7040">MKKILYKTVLVALDVFIASYSSDDAAETGKLGLKFDNSCNNDLILDYGAKLCLKSQSRFQKCSG</sequence>
<proteinExistence type="predicted"/>
<comment type="caution">
    <text evidence="1">The sequence shown here is derived from an EMBL/GenBank/DDBJ whole genome shotgun (WGS) entry which is preliminary data.</text>
</comment>
<accession>A0A6V6Z0B4</accession>
<dbReference type="AlphaFoldDB" id="A0A6V6Z0B4"/>
<keyword evidence="2" id="KW-1185">Reference proteome</keyword>
<reference evidence="1 2" key="1">
    <citation type="submission" date="2020-06" db="EMBL/GenBank/DDBJ databases">
        <authorList>
            <person name="Criscuolo A."/>
        </authorList>
    </citation>
    <scope>NUCLEOTIDE SEQUENCE [LARGE SCALE GENOMIC DNA]</scope>
    <source>
        <strain evidence="2">CIP 110025</strain>
    </source>
</reference>
<evidence type="ECO:0000313" key="1">
    <source>
        <dbReference type="EMBL" id="CAD0005106.1"/>
    </source>
</evidence>